<organism evidence="2 3">
    <name type="scientific">Metschnikowia aff. pulcherrima</name>
    <dbReference type="NCBI Taxonomy" id="2163413"/>
    <lineage>
        <taxon>Eukaryota</taxon>
        <taxon>Fungi</taxon>
        <taxon>Dikarya</taxon>
        <taxon>Ascomycota</taxon>
        <taxon>Saccharomycotina</taxon>
        <taxon>Pichiomycetes</taxon>
        <taxon>Metschnikowiaceae</taxon>
        <taxon>Metschnikowia</taxon>
    </lineage>
</organism>
<dbReference type="EMBL" id="CP034460">
    <property type="protein sequence ID" value="QBM90045.1"/>
    <property type="molecule type" value="Genomic_DNA"/>
</dbReference>
<feature type="signal peptide" evidence="1">
    <location>
        <begin position="1"/>
        <end position="15"/>
    </location>
</feature>
<keyword evidence="3" id="KW-1185">Reference proteome</keyword>
<feature type="chain" id="PRO_5020402960" evidence="1">
    <location>
        <begin position="16"/>
        <end position="601"/>
    </location>
</feature>
<reference evidence="3" key="1">
    <citation type="submission" date="2019-03" db="EMBL/GenBank/DDBJ databases">
        <title>Snf2 controls pulcherriminic acid biosynthesis and connects pigmentation and antifungal activity of the yeast Metschnikowia pulcherrima.</title>
        <authorList>
            <person name="Gore-Lloyd D."/>
            <person name="Sumann I."/>
            <person name="Brachmann A.O."/>
            <person name="Schneeberger K."/>
            <person name="Ortiz-Merino R.A."/>
            <person name="Moreno-Beltran M."/>
            <person name="Schlaefli M."/>
            <person name="Kirner P."/>
            <person name="Santos Kron A."/>
            <person name="Wolfe K.H."/>
            <person name="Piel J."/>
            <person name="Ahrens C.H."/>
            <person name="Henk D."/>
            <person name="Freimoser F.M."/>
        </authorList>
    </citation>
    <scope>NUCLEOTIDE SEQUENCE [LARGE SCALE GENOMIC DNA]</scope>
    <source>
        <strain evidence="3">APC 1.2</strain>
    </source>
</reference>
<evidence type="ECO:0000256" key="1">
    <source>
        <dbReference type="SAM" id="SignalP"/>
    </source>
</evidence>
<proteinExistence type="predicted"/>
<dbReference type="Proteomes" id="UP000292447">
    <property type="component" value="Chromosome V"/>
</dbReference>
<accession>A0A4P6XTA5</accession>
<evidence type="ECO:0000313" key="3">
    <source>
        <dbReference type="Proteomes" id="UP000292447"/>
    </source>
</evidence>
<sequence length="601" mass="67347">MHALIFAYLIAIAAAVAIQASQSESVLPLCATNEPATNEPECPWLFSVSAHPPFVIPQDNPSPAGAGSSIISSSQDALNIAQVRPLVIVAGSPGRTNETLESKNTSMSGPVEKRALGDSSEMAKPPRIHQSKHLTKKKGVSGIKALEALILSLYEKMKLLKVEVAEFPEKLVHEYQFLRNEYLNMVMDLSQLEAAKKSVSENAQREFKYMLVLVEMMDLNLVMRQHECGDLFVLVPEKDSNDQNAIAKKTKLSLFVDKIEVFGDLMAECYDDRGDANIEDPGLEEKADVIALQLAGLKNDLSEVISQENPISKIFEEDLMASEERLMDLFASARLGIAYSSLPSKQVSDSQNEMILREGAHNEKDEKMLNFLHSMIAKLMAAYENNPQKEDYLDLAKFKLWRLNLHEACDEAFMKLVTSEYVNLPKSQRVYDLLKEFTNELRTKANAVLLVTTTISSDGLYQGEQSLFAFLGLQEIIKSDITYFEKRLGRSVEELKKIESNLKTIDLQELKGQIRVEKAVLDRISKYILALQWAVLPDAESVKELERKAYDILANLENQERFVNLIAKRDTVSVNRPFAATARPYYLNGANRPGLVRPGQI</sequence>
<evidence type="ECO:0000313" key="2">
    <source>
        <dbReference type="EMBL" id="QBM90045.1"/>
    </source>
</evidence>
<dbReference type="AlphaFoldDB" id="A0A4P6XTA5"/>
<gene>
    <name evidence="2" type="ORF">METSCH_E02840</name>
</gene>
<keyword evidence="1" id="KW-0732">Signal</keyword>
<protein>
    <submittedName>
        <fullName evidence="2">Uncharacterized protein</fullName>
    </submittedName>
</protein>
<name>A0A4P6XTA5_9ASCO</name>